<feature type="compositionally biased region" description="Polar residues" evidence="2">
    <location>
        <begin position="1045"/>
        <end position="1058"/>
    </location>
</feature>
<feature type="region of interest" description="Disordered" evidence="2">
    <location>
        <begin position="897"/>
        <end position="1080"/>
    </location>
</feature>
<feature type="region of interest" description="Disordered" evidence="2">
    <location>
        <begin position="571"/>
        <end position="597"/>
    </location>
</feature>
<feature type="compositionally biased region" description="Low complexity" evidence="2">
    <location>
        <begin position="967"/>
        <end position="982"/>
    </location>
</feature>
<accession>A0ABY0GUA3</accession>
<keyword evidence="4" id="KW-1185">Reference proteome</keyword>
<feature type="compositionally biased region" description="Polar residues" evidence="2">
    <location>
        <begin position="1004"/>
        <end position="1022"/>
    </location>
</feature>
<feature type="region of interest" description="Disordered" evidence="2">
    <location>
        <begin position="760"/>
        <end position="792"/>
    </location>
</feature>
<proteinExistence type="predicted"/>
<evidence type="ECO:0000256" key="2">
    <source>
        <dbReference type="SAM" id="MobiDB-lite"/>
    </source>
</evidence>
<reference evidence="3 4" key="1">
    <citation type="submission" date="2018-06" db="EMBL/GenBank/DDBJ databases">
        <title>Complete Genomes of Monosporascus.</title>
        <authorList>
            <person name="Robinson A.J."/>
            <person name="Natvig D.O."/>
        </authorList>
    </citation>
    <scope>NUCLEOTIDE SEQUENCE [LARGE SCALE GENOMIC DNA]</scope>
    <source>
        <strain evidence="3 4">CBS 609.92</strain>
    </source>
</reference>
<feature type="region of interest" description="Disordered" evidence="2">
    <location>
        <begin position="320"/>
        <end position="372"/>
    </location>
</feature>
<sequence>MDLSIPAPESQGRALVTHVRPKTLLNTNAASDDGIVLSESDDDVLGESGLEDLFNNGGDQSFTNNINGGPVNKNRMNMVHVPSWGELDHGARAIILKTLSEDLGSFQAACKTLGLEPNEVEAFLERHGAEREQAAAWRRGLNKPVADAGAAGDYDGPEATGPVHVERETIARACAWLEFLGLDELADAVSRWARRTTPWPLEIRRSDFNPTGLGAAHEDLPDLVPTPPDESARPVNNVEPRLEDDSRVFIAFRAAEQQQRPGVFRIHSILLPEGAIVVGPDGVKELLFGGRYRLCYADNGLVAGAAAADEFLICANHTQQPGKGERARRDDDAQDQLQQAPEHTRTANALSPQAHNGKGENKETNTPSIPNQSSATIEAAAINDNVLAVSQSGTSGNGIQSPQEQTQFFTSAATGLLSSPDLHEIKVRNLWLPNIGSPQGTHANPTPLVRPSLFDHHLRVANQSISQPSFAWPQDLHVGALSSVVYQIFAPLPDLGLENAFSPGLEGISPEPSLARSQNPQGAPHHGTNENQTQTQARLAYDGATAAVIGTVRDGPTIKDSSVLRDLAIEPPQQQQRRRHPGAGPFHDNANVFGPPRKQKIPELVGLAHRCRGGRVLFQFRLPAGYRVLSPAGYAMNFDDGAKQGPNDGECPGGVGGLYTVVLRGGSAAAAAPGTSLLPMVPELDDRVDLRMNLPERMVVFRNKKLLPRLTEVGFHDVSVVQTSEGNKLDLVCENGRYQVFGDMVLSDSQSFMLGQPEKMDLDEPEIPSDPFTSAQAPQRPNPNQNAEPEPMDVDIPVEEDQANTEPDAEVDPVAEALRYLAPHREWLDAEDAREKHEEYRNLRRSQRAQYAQRMAELEAAAEVARHQRAANPIRTTRGRVVSRPAGFQGTFNWAEEVSSMGESSSSSDSGDSGTEIQEDARELITAAPPTQSAATVARRNDRVTSTSSVSEPKIPVLMPMSRPDSRASSSQRGNSGSSRGSLPPSRDAPKRVSAQSRPRARSGRTTETANDTKVSRSQQRGFSRESAMPNIKLVPQKRSLRGALSQQDGASLDTLSTKKGKASVVEPSPKKLRTGKSYAPRAQLGVPATVAACGEHDADDTPVSQPGTSTPTEPPKRRRGRPRKYPLEVPASSEGKLRGRPRKALVIGTDNSEAKPQLKAALAVEPISSKGERSRLVMGRHRSNPATHDRGGDVAATPDDGEGEGEGNAVPYVPGRAKDLSIIRRQHAATTNKEAGDIDSDETEVEGGDADANGYNQGKFEFGGTKTNRK</sequence>
<name>A0ABY0GUA3_9PEZI</name>
<dbReference type="EMBL" id="QJNS01000457">
    <property type="protein sequence ID" value="RYO77494.1"/>
    <property type="molecule type" value="Genomic_DNA"/>
</dbReference>
<organism evidence="3 4">
    <name type="scientific">Monosporascus cannonballus</name>
    <dbReference type="NCBI Taxonomy" id="155416"/>
    <lineage>
        <taxon>Eukaryota</taxon>
        <taxon>Fungi</taxon>
        <taxon>Dikarya</taxon>
        <taxon>Ascomycota</taxon>
        <taxon>Pezizomycotina</taxon>
        <taxon>Sordariomycetes</taxon>
        <taxon>Xylariomycetidae</taxon>
        <taxon>Xylariales</taxon>
        <taxon>Xylariales incertae sedis</taxon>
        <taxon>Monosporascus</taxon>
    </lineage>
</organism>
<evidence type="ECO:0000313" key="4">
    <source>
        <dbReference type="Proteomes" id="UP000294003"/>
    </source>
</evidence>
<comment type="caution">
    <text evidence="3">The sequence shown here is derived from an EMBL/GenBank/DDBJ whole genome shotgun (WGS) entry which is preliminary data.</text>
</comment>
<feature type="region of interest" description="Disordered" evidence="2">
    <location>
        <begin position="1094"/>
        <end position="1271"/>
    </location>
</feature>
<feature type="compositionally biased region" description="Low complexity" evidence="2">
    <location>
        <begin position="897"/>
        <end position="914"/>
    </location>
</feature>
<protein>
    <submittedName>
        <fullName evidence="3">Uncharacterized protein</fullName>
    </submittedName>
</protein>
<feature type="compositionally biased region" description="Acidic residues" evidence="2">
    <location>
        <begin position="1238"/>
        <end position="1250"/>
    </location>
</feature>
<gene>
    <name evidence="3" type="ORF">DL762_009231</name>
</gene>
<feature type="coiled-coil region" evidence="1">
    <location>
        <begin position="830"/>
        <end position="868"/>
    </location>
</feature>
<keyword evidence="1" id="KW-0175">Coiled coil</keyword>
<evidence type="ECO:0000313" key="3">
    <source>
        <dbReference type="EMBL" id="RYO77494.1"/>
    </source>
</evidence>
<feature type="compositionally biased region" description="Polar residues" evidence="2">
    <location>
        <begin position="771"/>
        <end position="787"/>
    </location>
</feature>
<dbReference type="Proteomes" id="UP000294003">
    <property type="component" value="Unassembled WGS sequence"/>
</dbReference>
<feature type="region of interest" description="Disordered" evidence="2">
    <location>
        <begin position="503"/>
        <end position="533"/>
    </location>
</feature>
<evidence type="ECO:0000256" key="1">
    <source>
        <dbReference type="SAM" id="Coils"/>
    </source>
</evidence>